<dbReference type="Proteomes" id="UP001215712">
    <property type="component" value="Unassembled WGS sequence"/>
</dbReference>
<evidence type="ECO:0000313" key="3">
    <source>
        <dbReference type="Proteomes" id="UP001215712"/>
    </source>
</evidence>
<dbReference type="EMBL" id="JAQJAN010000017">
    <property type="protein sequence ID" value="KAJ5709961.1"/>
    <property type="molecule type" value="Genomic_DNA"/>
</dbReference>
<dbReference type="AlphaFoldDB" id="A0AAD6HED2"/>
<keyword evidence="3" id="KW-1185">Reference proteome</keyword>
<sequence length="308" mass="33860">MANSSILQDPSYQAQQSQSITLADGRKLGFAEFGSISDDATPLFYLHGLPGSRLDAALFHPEACKVNVRVIGIDRPGFGLSSPRSNRQLLDSPADFRELAKHLQLEQYYVLGFSGGGPYALACAYAIPETELLGVGVASGMGPWSLGTYGMKIENRVLFNCICYTPWLARRLVGVGFAEFIKGTDMVKMKEVLMKNCVPADQDFCNKPEHGDILTLSVAQAFKQGADAMMEDVRIVTSDWGFETKDIPAKNIRLWYGTADVNVPVTMGRYLEEQISHATLKEYEGDAHFMIMGHIGDFLKDLIARGST</sequence>
<dbReference type="SUPFAM" id="SSF53474">
    <property type="entry name" value="alpha/beta-Hydrolases"/>
    <property type="match status" value="1"/>
</dbReference>
<proteinExistence type="predicted"/>
<reference evidence="2" key="2">
    <citation type="submission" date="2023-01" db="EMBL/GenBank/DDBJ databases">
        <authorList>
            <person name="Petersen C."/>
        </authorList>
    </citation>
    <scope>NUCLEOTIDE SEQUENCE</scope>
    <source>
        <strain evidence="2">IBT 17514</strain>
    </source>
</reference>
<dbReference type="InterPro" id="IPR029058">
    <property type="entry name" value="AB_hydrolase_fold"/>
</dbReference>
<protein>
    <submittedName>
        <fullName evidence="2">Alpha/beta-hydrolase</fullName>
    </submittedName>
</protein>
<organism evidence="2 3">
    <name type="scientific">Penicillium malachiteum</name>
    <dbReference type="NCBI Taxonomy" id="1324776"/>
    <lineage>
        <taxon>Eukaryota</taxon>
        <taxon>Fungi</taxon>
        <taxon>Dikarya</taxon>
        <taxon>Ascomycota</taxon>
        <taxon>Pezizomycotina</taxon>
        <taxon>Eurotiomycetes</taxon>
        <taxon>Eurotiomycetidae</taxon>
        <taxon>Eurotiales</taxon>
        <taxon>Aspergillaceae</taxon>
        <taxon>Penicillium</taxon>
    </lineage>
</organism>
<accession>A0AAD6HED2</accession>
<gene>
    <name evidence="2" type="ORF">N7493_009553</name>
</gene>
<dbReference type="Gene3D" id="3.40.50.1820">
    <property type="entry name" value="alpha/beta hydrolase"/>
    <property type="match status" value="1"/>
</dbReference>
<evidence type="ECO:0000313" key="2">
    <source>
        <dbReference type="EMBL" id="KAJ5709961.1"/>
    </source>
</evidence>
<dbReference type="PANTHER" id="PTHR45763:SF46">
    <property type="entry name" value="AB HYDROLASE-1 DOMAIN-CONTAINING PROTEIN"/>
    <property type="match status" value="1"/>
</dbReference>
<feature type="domain" description="AB hydrolase-1" evidence="1">
    <location>
        <begin position="42"/>
        <end position="126"/>
    </location>
</feature>
<dbReference type="InterPro" id="IPR000073">
    <property type="entry name" value="AB_hydrolase_1"/>
</dbReference>
<dbReference type="GO" id="GO:0072330">
    <property type="term" value="P:monocarboxylic acid biosynthetic process"/>
    <property type="evidence" value="ECO:0007669"/>
    <property type="project" value="UniProtKB-ARBA"/>
</dbReference>
<name>A0AAD6HED2_9EURO</name>
<dbReference type="Pfam" id="PF00561">
    <property type="entry name" value="Abhydrolase_1"/>
    <property type="match status" value="1"/>
</dbReference>
<dbReference type="GO" id="GO:0017000">
    <property type="term" value="P:antibiotic biosynthetic process"/>
    <property type="evidence" value="ECO:0007669"/>
    <property type="project" value="UniProtKB-ARBA"/>
</dbReference>
<comment type="caution">
    <text evidence="2">The sequence shown here is derived from an EMBL/GenBank/DDBJ whole genome shotgun (WGS) entry which is preliminary data.</text>
</comment>
<dbReference type="PANTHER" id="PTHR45763">
    <property type="entry name" value="HYDROLASE, ALPHA/BETA FOLD FAMILY PROTEIN, EXPRESSED-RELATED"/>
    <property type="match status" value="1"/>
</dbReference>
<evidence type="ECO:0000259" key="1">
    <source>
        <dbReference type="Pfam" id="PF00561"/>
    </source>
</evidence>
<reference evidence="2" key="1">
    <citation type="journal article" date="2023" name="IMA Fungus">
        <title>Comparative genomic study of the Penicillium genus elucidates a diverse pangenome and 15 lateral gene transfer events.</title>
        <authorList>
            <person name="Petersen C."/>
            <person name="Sorensen T."/>
            <person name="Nielsen M.R."/>
            <person name="Sondergaard T.E."/>
            <person name="Sorensen J.L."/>
            <person name="Fitzpatrick D.A."/>
            <person name="Frisvad J.C."/>
            <person name="Nielsen K.L."/>
        </authorList>
    </citation>
    <scope>NUCLEOTIDE SEQUENCE</scope>
    <source>
        <strain evidence="2">IBT 17514</strain>
    </source>
</reference>